<keyword evidence="6 13" id="KW-0812">Transmembrane</keyword>
<dbReference type="SMART" id="SM00388">
    <property type="entry name" value="HisKA"/>
    <property type="match status" value="1"/>
</dbReference>
<dbReference type="InterPro" id="IPR036890">
    <property type="entry name" value="HATPase_C_sf"/>
</dbReference>
<feature type="transmembrane region" description="Helical" evidence="13">
    <location>
        <begin position="150"/>
        <end position="169"/>
    </location>
</feature>
<comment type="caution">
    <text evidence="16">The sequence shown here is derived from an EMBL/GenBank/DDBJ whole genome shotgun (WGS) entry which is preliminary data.</text>
</comment>
<evidence type="ECO:0000256" key="8">
    <source>
        <dbReference type="ARBA" id="ARBA00022777"/>
    </source>
</evidence>
<dbReference type="AlphaFoldDB" id="A0A8J7K0G0"/>
<gene>
    <name evidence="16" type="ORF">INR99_01240</name>
</gene>
<keyword evidence="4" id="KW-0597">Phosphoprotein</keyword>
<dbReference type="InterPro" id="IPR005467">
    <property type="entry name" value="His_kinase_dom"/>
</dbReference>
<dbReference type="SUPFAM" id="SSF47384">
    <property type="entry name" value="Homodimeric domain of signal transducing histidine kinase"/>
    <property type="match status" value="1"/>
</dbReference>
<dbReference type="PROSITE" id="PS50109">
    <property type="entry name" value="HIS_KIN"/>
    <property type="match status" value="1"/>
</dbReference>
<evidence type="ECO:0000256" key="10">
    <source>
        <dbReference type="ARBA" id="ARBA00022989"/>
    </source>
</evidence>
<evidence type="ECO:0000256" key="5">
    <source>
        <dbReference type="ARBA" id="ARBA00022679"/>
    </source>
</evidence>
<dbReference type="EC" id="2.7.13.3" evidence="3"/>
<accession>A0A8J7K0G0</accession>
<reference evidence="16 17" key="1">
    <citation type="submission" date="2020-10" db="EMBL/GenBank/DDBJ databases">
        <title>The genome sequence of Chitinilyticum litopenaei 4Y14.</title>
        <authorList>
            <person name="Liu Y."/>
        </authorList>
    </citation>
    <scope>NUCLEOTIDE SEQUENCE [LARGE SCALE GENOMIC DNA]</scope>
    <source>
        <strain evidence="16 17">4Y14</strain>
    </source>
</reference>
<dbReference type="SUPFAM" id="SSF55874">
    <property type="entry name" value="ATPase domain of HSP90 chaperone/DNA topoisomerase II/histidine kinase"/>
    <property type="match status" value="1"/>
</dbReference>
<comment type="subcellular location">
    <subcellularLocation>
        <location evidence="2">Membrane</location>
        <topology evidence="2">Multi-pass membrane protein</topology>
    </subcellularLocation>
</comment>
<feature type="domain" description="Histidine kinase" evidence="14">
    <location>
        <begin position="229"/>
        <end position="428"/>
    </location>
</feature>
<dbReference type="PANTHER" id="PTHR45436:SF14">
    <property type="entry name" value="SENSOR PROTEIN QSEC"/>
    <property type="match status" value="1"/>
</dbReference>
<keyword evidence="5" id="KW-0808">Transferase</keyword>
<evidence type="ECO:0000256" key="3">
    <source>
        <dbReference type="ARBA" id="ARBA00012438"/>
    </source>
</evidence>
<protein>
    <recommendedName>
        <fullName evidence="3">histidine kinase</fullName>
        <ecNumber evidence="3">2.7.13.3</ecNumber>
    </recommendedName>
</protein>
<dbReference type="Gene3D" id="3.30.565.10">
    <property type="entry name" value="Histidine kinase-like ATPase, C-terminal domain"/>
    <property type="match status" value="1"/>
</dbReference>
<keyword evidence="11" id="KW-0902">Two-component regulatory system</keyword>
<dbReference type="InterPro" id="IPR004358">
    <property type="entry name" value="Sig_transdc_His_kin-like_C"/>
</dbReference>
<organism evidence="16 17">
    <name type="scientific">Chitinilyticum piscinae</name>
    <dbReference type="NCBI Taxonomy" id="2866724"/>
    <lineage>
        <taxon>Bacteria</taxon>
        <taxon>Pseudomonadati</taxon>
        <taxon>Pseudomonadota</taxon>
        <taxon>Betaproteobacteria</taxon>
        <taxon>Neisseriales</taxon>
        <taxon>Chitinibacteraceae</taxon>
        <taxon>Chitinilyticum</taxon>
    </lineage>
</organism>
<evidence type="ECO:0000256" key="6">
    <source>
        <dbReference type="ARBA" id="ARBA00022692"/>
    </source>
</evidence>
<keyword evidence="7" id="KW-0547">Nucleotide-binding</keyword>
<dbReference type="InterPro" id="IPR003660">
    <property type="entry name" value="HAMP_dom"/>
</dbReference>
<evidence type="ECO:0000259" key="14">
    <source>
        <dbReference type="PROSITE" id="PS50109"/>
    </source>
</evidence>
<dbReference type="InterPro" id="IPR003594">
    <property type="entry name" value="HATPase_dom"/>
</dbReference>
<keyword evidence="10 13" id="KW-1133">Transmembrane helix</keyword>
<evidence type="ECO:0000256" key="2">
    <source>
        <dbReference type="ARBA" id="ARBA00004141"/>
    </source>
</evidence>
<dbReference type="PANTHER" id="PTHR45436">
    <property type="entry name" value="SENSOR HISTIDINE KINASE YKOH"/>
    <property type="match status" value="1"/>
</dbReference>
<evidence type="ECO:0000256" key="11">
    <source>
        <dbReference type="ARBA" id="ARBA00023012"/>
    </source>
</evidence>
<dbReference type="CDD" id="cd00082">
    <property type="entry name" value="HisKA"/>
    <property type="match status" value="1"/>
</dbReference>
<evidence type="ECO:0000256" key="9">
    <source>
        <dbReference type="ARBA" id="ARBA00022840"/>
    </source>
</evidence>
<dbReference type="RefSeq" id="WP_194114468.1">
    <property type="nucleotide sequence ID" value="NZ_JADFUA010000001.1"/>
</dbReference>
<evidence type="ECO:0000313" key="16">
    <source>
        <dbReference type="EMBL" id="MBE9607961.1"/>
    </source>
</evidence>
<feature type="domain" description="HAMP" evidence="15">
    <location>
        <begin position="170"/>
        <end position="221"/>
    </location>
</feature>
<proteinExistence type="predicted"/>
<dbReference type="InterPro" id="IPR003661">
    <property type="entry name" value="HisK_dim/P_dom"/>
</dbReference>
<dbReference type="InterPro" id="IPR036097">
    <property type="entry name" value="HisK_dim/P_sf"/>
</dbReference>
<evidence type="ECO:0000313" key="17">
    <source>
        <dbReference type="Proteomes" id="UP000604481"/>
    </source>
</evidence>
<evidence type="ECO:0000259" key="15">
    <source>
        <dbReference type="PROSITE" id="PS50885"/>
    </source>
</evidence>
<dbReference type="InterPro" id="IPR050428">
    <property type="entry name" value="TCS_sensor_his_kinase"/>
</dbReference>
<dbReference type="SMART" id="SM00387">
    <property type="entry name" value="HATPase_c"/>
    <property type="match status" value="1"/>
</dbReference>
<keyword evidence="17" id="KW-1185">Reference proteome</keyword>
<keyword evidence="8" id="KW-0418">Kinase</keyword>
<sequence>MFKDWLQRSLLSRLTLFTGAATLLVWLALSISTVLTVRHEFGEMLDHRLQHVARMLLDFDIHRQPDLVRQQNDKSFSFAIYSRDGVLLASDQQPPLPLLSNREERRSRRLLEHGGQRWLVAIARDGERIAVVGERSDWQDELLEEILEHLGWPVTISALLLLGLLYFALRRALMPLQNLRAELAARTPNDLTPLEHPVPQEIRPLTRQLNQLFAAVSTVLARERRFTADAAHELRTPLAALQIQLEVAGRSPRPEARERAIQQALTGVGRTTQLVNQLLELARLEHLDELATDTLSLQALVQTTLDSETADDVALCGQSDLHIQGHAGLLQLLLRNLLDNARRYGAAPIRIELAADGLSVIDHGRGISPETLQRLGERFYRQAGQTQPGSGLGLSIVRRIAELHGAELRFHNHPEGGLAVTLSWPRSGNEAPA</sequence>
<evidence type="ECO:0000256" key="13">
    <source>
        <dbReference type="SAM" id="Phobius"/>
    </source>
</evidence>
<evidence type="ECO:0000256" key="12">
    <source>
        <dbReference type="ARBA" id="ARBA00023136"/>
    </source>
</evidence>
<evidence type="ECO:0000256" key="1">
    <source>
        <dbReference type="ARBA" id="ARBA00000085"/>
    </source>
</evidence>
<dbReference type="PROSITE" id="PS50885">
    <property type="entry name" value="HAMP"/>
    <property type="match status" value="1"/>
</dbReference>
<dbReference type="EMBL" id="JADFUA010000001">
    <property type="protein sequence ID" value="MBE9607961.1"/>
    <property type="molecule type" value="Genomic_DNA"/>
</dbReference>
<keyword evidence="9" id="KW-0067">ATP-binding</keyword>
<dbReference type="Proteomes" id="UP000604481">
    <property type="component" value="Unassembled WGS sequence"/>
</dbReference>
<dbReference type="GO" id="GO:0005886">
    <property type="term" value="C:plasma membrane"/>
    <property type="evidence" value="ECO:0007669"/>
    <property type="project" value="TreeGrafter"/>
</dbReference>
<dbReference type="Gene3D" id="1.10.287.130">
    <property type="match status" value="1"/>
</dbReference>
<dbReference type="Pfam" id="PF02518">
    <property type="entry name" value="HATPase_c"/>
    <property type="match status" value="1"/>
</dbReference>
<evidence type="ECO:0000256" key="7">
    <source>
        <dbReference type="ARBA" id="ARBA00022741"/>
    </source>
</evidence>
<dbReference type="Pfam" id="PF00512">
    <property type="entry name" value="HisKA"/>
    <property type="match status" value="1"/>
</dbReference>
<evidence type="ECO:0000256" key="4">
    <source>
        <dbReference type="ARBA" id="ARBA00022553"/>
    </source>
</evidence>
<comment type="catalytic activity">
    <reaction evidence="1">
        <text>ATP + protein L-histidine = ADP + protein N-phospho-L-histidine.</text>
        <dbReference type="EC" id="2.7.13.3"/>
    </reaction>
</comment>
<keyword evidence="12 13" id="KW-0472">Membrane</keyword>
<dbReference type="GO" id="GO:0000155">
    <property type="term" value="F:phosphorelay sensor kinase activity"/>
    <property type="evidence" value="ECO:0007669"/>
    <property type="project" value="InterPro"/>
</dbReference>
<dbReference type="GO" id="GO:0005524">
    <property type="term" value="F:ATP binding"/>
    <property type="evidence" value="ECO:0007669"/>
    <property type="project" value="UniProtKB-KW"/>
</dbReference>
<name>A0A8J7K0G0_9NEIS</name>
<dbReference type="PRINTS" id="PR00344">
    <property type="entry name" value="BCTRLSENSOR"/>
</dbReference>